<comment type="caution">
    <text evidence="1">The sequence shown here is derived from an EMBL/GenBank/DDBJ whole genome shotgun (WGS) entry which is preliminary data.</text>
</comment>
<accession>A0ACB8DVA4</accession>
<dbReference type="EMBL" id="CM023470">
    <property type="protein sequence ID" value="KAH7978552.1"/>
    <property type="molecule type" value="Genomic_DNA"/>
</dbReference>
<keyword evidence="2" id="KW-1185">Reference proteome</keyword>
<proteinExistence type="predicted"/>
<organism evidence="1 2">
    <name type="scientific">Dermacentor silvarum</name>
    <name type="common">Tick</name>
    <dbReference type="NCBI Taxonomy" id="543639"/>
    <lineage>
        <taxon>Eukaryota</taxon>
        <taxon>Metazoa</taxon>
        <taxon>Ecdysozoa</taxon>
        <taxon>Arthropoda</taxon>
        <taxon>Chelicerata</taxon>
        <taxon>Arachnida</taxon>
        <taxon>Acari</taxon>
        <taxon>Parasitiformes</taxon>
        <taxon>Ixodida</taxon>
        <taxon>Ixodoidea</taxon>
        <taxon>Ixodidae</taxon>
        <taxon>Rhipicephalinae</taxon>
        <taxon>Dermacentor</taxon>
    </lineage>
</organism>
<gene>
    <name evidence="1" type="ORF">HPB49_005846</name>
</gene>
<evidence type="ECO:0000313" key="2">
    <source>
        <dbReference type="Proteomes" id="UP000821865"/>
    </source>
</evidence>
<protein>
    <submittedName>
        <fullName evidence="1">Uncharacterized protein</fullName>
    </submittedName>
</protein>
<name>A0ACB8DVA4_DERSI</name>
<evidence type="ECO:0000313" key="1">
    <source>
        <dbReference type="EMBL" id="KAH7978552.1"/>
    </source>
</evidence>
<dbReference type="Proteomes" id="UP000821865">
    <property type="component" value="Chromosome 1"/>
</dbReference>
<reference evidence="1" key="1">
    <citation type="submission" date="2020-05" db="EMBL/GenBank/DDBJ databases">
        <title>Large-scale comparative analyses of tick genomes elucidate their genetic diversity and vector capacities.</title>
        <authorList>
            <person name="Jia N."/>
            <person name="Wang J."/>
            <person name="Shi W."/>
            <person name="Du L."/>
            <person name="Sun Y."/>
            <person name="Zhan W."/>
            <person name="Jiang J."/>
            <person name="Wang Q."/>
            <person name="Zhang B."/>
            <person name="Ji P."/>
            <person name="Sakyi L.B."/>
            <person name="Cui X."/>
            <person name="Yuan T."/>
            <person name="Jiang B."/>
            <person name="Yang W."/>
            <person name="Lam T.T.-Y."/>
            <person name="Chang Q."/>
            <person name="Ding S."/>
            <person name="Wang X."/>
            <person name="Zhu J."/>
            <person name="Ruan X."/>
            <person name="Zhao L."/>
            <person name="Wei J."/>
            <person name="Que T."/>
            <person name="Du C."/>
            <person name="Cheng J."/>
            <person name="Dai P."/>
            <person name="Han X."/>
            <person name="Huang E."/>
            <person name="Gao Y."/>
            <person name="Liu J."/>
            <person name="Shao H."/>
            <person name="Ye R."/>
            <person name="Li L."/>
            <person name="Wei W."/>
            <person name="Wang X."/>
            <person name="Wang C."/>
            <person name="Yang T."/>
            <person name="Huo Q."/>
            <person name="Li W."/>
            <person name="Guo W."/>
            <person name="Chen H."/>
            <person name="Zhou L."/>
            <person name="Ni X."/>
            <person name="Tian J."/>
            <person name="Zhou Y."/>
            <person name="Sheng Y."/>
            <person name="Liu T."/>
            <person name="Pan Y."/>
            <person name="Xia L."/>
            <person name="Li J."/>
            <person name="Zhao F."/>
            <person name="Cao W."/>
        </authorList>
    </citation>
    <scope>NUCLEOTIDE SEQUENCE</scope>
    <source>
        <strain evidence="1">Dsil-2018</strain>
    </source>
</reference>
<sequence length="521" mass="58808">MFACVQYTEDKERAVLPVELVRDFRPRSPDDFKKDNVVMAYWADEDGGGESFYPANVTALADSLEGLVTKLKTSRSSFPRVILGKLSKGNLADEGLSKREQRKRKREASRKELGEILKAFKQSENSELFEYLDDESKDSSTVQDPHKERTAAKEIEWKVMAEKIEELEKKLQKKENEKEELAQLLDEERERSRRLTDALLNKIGDNMYSHVLENAVEALEGTDQADMDESFVAASSPAPEEPNLFEVVDGNCSVNTWPDALFEFLERERSAGRAVRNRLLYEEAVKMANSMQLGSFVASSHYINRSKQRFGVAMRRATNESQNTPKEFSEAASAFRTSANYLRWRNGYILYNIANMYKTMVRLDNPANRTNNVVDQSTMRIANTRCARRGFVVSPAARATSHKLPAFVIFEDPRRKVLNQTAKARNLKKPSRQLVLDFVADTWAVVLEETVARSFKGCQVPKIPVAQRAKALPYLCRQSRVRLLNQAEWREAAGISAALGTGLAISVGGMLIGLVEVSSIL</sequence>